<dbReference type="STRING" id="980251.GCA_001642875_03305"/>
<dbReference type="NCBIfam" id="TIGR00180">
    <property type="entry name" value="parB_part"/>
    <property type="match status" value="1"/>
</dbReference>
<dbReference type="PANTHER" id="PTHR33375:SF1">
    <property type="entry name" value="CHROMOSOME-PARTITIONING PROTEIN PARB-RELATED"/>
    <property type="match status" value="1"/>
</dbReference>
<dbReference type="GO" id="GO:0005694">
    <property type="term" value="C:chromosome"/>
    <property type="evidence" value="ECO:0007669"/>
    <property type="project" value="TreeGrafter"/>
</dbReference>
<dbReference type="GO" id="GO:0003677">
    <property type="term" value="F:DNA binding"/>
    <property type="evidence" value="ECO:0007669"/>
    <property type="project" value="UniProtKB-KW"/>
</dbReference>
<keyword evidence="2" id="KW-0159">Chromosome partition</keyword>
<dbReference type="Pfam" id="PF02195">
    <property type="entry name" value="ParB_N"/>
    <property type="match status" value="1"/>
</dbReference>
<dbReference type="Proteomes" id="UP000322214">
    <property type="component" value="Chromosome"/>
</dbReference>
<keyword evidence="6" id="KW-1185">Reference proteome</keyword>
<sequence>MTRKKRLGRGLEALLNSTEPDHSATIAVMDPGNNFIDRNHDGIPDGAQPEMSGATNAQTDVVAADRSRTPQPQIDSVPENSLTSDVVHLSVYEIEDNPFQPRREFSEPEIVSLSESLKEHDLMQPILVRVVDDRYQLISGERRLRAAIKANWQTIPARIRNADDRLVSELAIVENLQRKDLNAIEKALSFRRYIDEHRCTQEDLAKRLKIDRSTIANLMRLLELPTKIQTSVQTGRISAGHARALLPLGDAQMQQAWCDRIEREGLSVRAIEKLVAEQIADEEVHGRANAERARRSRDRQVEALQHELRMALGTAVKIKTGAKNRGQIVISFKDNDEFERLRELLLDGGAQ</sequence>
<dbReference type="FunFam" id="1.10.10.2830:FF:000001">
    <property type="entry name" value="Chromosome partitioning protein ParB"/>
    <property type="match status" value="1"/>
</dbReference>
<dbReference type="SUPFAM" id="SSF109709">
    <property type="entry name" value="KorB DNA-binding domain-like"/>
    <property type="match status" value="1"/>
</dbReference>
<proteinExistence type="inferred from homology"/>
<reference evidence="5 6" key="1">
    <citation type="submission" date="2019-08" db="EMBL/GenBank/DDBJ databases">
        <title>Deep-cultivation of Planctomycetes and their phenomic and genomic characterization uncovers novel biology.</title>
        <authorList>
            <person name="Wiegand S."/>
            <person name="Jogler M."/>
            <person name="Boedeker C."/>
            <person name="Pinto D."/>
            <person name="Vollmers J."/>
            <person name="Rivas-Marin E."/>
            <person name="Kohn T."/>
            <person name="Peeters S.H."/>
            <person name="Heuer A."/>
            <person name="Rast P."/>
            <person name="Oberbeckmann S."/>
            <person name="Bunk B."/>
            <person name="Jeske O."/>
            <person name="Meyerdierks A."/>
            <person name="Storesund J.E."/>
            <person name="Kallscheuer N."/>
            <person name="Luecker S."/>
            <person name="Lage O.M."/>
            <person name="Pohl T."/>
            <person name="Merkel B.J."/>
            <person name="Hornburger P."/>
            <person name="Mueller R.-W."/>
            <person name="Bruemmer F."/>
            <person name="Labrenz M."/>
            <person name="Spormann A.M."/>
            <person name="Op den Camp H."/>
            <person name="Overmann J."/>
            <person name="Amann R."/>
            <person name="Jetten M.S.M."/>
            <person name="Mascher T."/>
            <person name="Medema M.H."/>
            <person name="Devos D.P."/>
            <person name="Kaster A.-K."/>
            <person name="Ovreas L."/>
            <person name="Rohde M."/>
            <person name="Galperin M.Y."/>
            <person name="Jogler C."/>
        </authorList>
    </citation>
    <scope>NUCLEOTIDE SEQUENCE [LARGE SCALE GENOMIC DNA]</scope>
    <source>
        <strain evidence="5 6">FC18</strain>
    </source>
</reference>
<dbReference type="RefSeq" id="WP_238381302.1">
    <property type="nucleotide sequence ID" value="NZ_CP042912.1"/>
</dbReference>
<evidence type="ECO:0000256" key="2">
    <source>
        <dbReference type="ARBA" id="ARBA00022829"/>
    </source>
</evidence>
<protein>
    <submittedName>
        <fullName evidence="5">Putative chromosome-partitioning protein ParB</fullName>
    </submittedName>
</protein>
<dbReference type="InterPro" id="IPR041468">
    <property type="entry name" value="HTH_ParB/Spo0J"/>
</dbReference>
<dbReference type="SMART" id="SM00470">
    <property type="entry name" value="ParB"/>
    <property type="match status" value="1"/>
</dbReference>
<evidence type="ECO:0000259" key="4">
    <source>
        <dbReference type="SMART" id="SM00470"/>
    </source>
</evidence>
<feature type="domain" description="ParB-like N-terminal" evidence="4">
    <location>
        <begin position="87"/>
        <end position="176"/>
    </location>
</feature>
<dbReference type="Gene3D" id="3.90.1530.30">
    <property type="match status" value="1"/>
</dbReference>
<organism evidence="5 6">
    <name type="scientific">Mariniblastus fucicola</name>
    <dbReference type="NCBI Taxonomy" id="980251"/>
    <lineage>
        <taxon>Bacteria</taxon>
        <taxon>Pseudomonadati</taxon>
        <taxon>Planctomycetota</taxon>
        <taxon>Planctomycetia</taxon>
        <taxon>Pirellulales</taxon>
        <taxon>Pirellulaceae</taxon>
        <taxon>Mariniblastus</taxon>
    </lineage>
</organism>
<dbReference type="PANTHER" id="PTHR33375">
    <property type="entry name" value="CHROMOSOME-PARTITIONING PROTEIN PARB-RELATED"/>
    <property type="match status" value="1"/>
</dbReference>
<dbReference type="AlphaFoldDB" id="A0A5B9P6E4"/>
<keyword evidence="3" id="KW-0238">DNA-binding</keyword>
<comment type="similarity">
    <text evidence="1">Belongs to the ParB family.</text>
</comment>
<dbReference type="InterPro" id="IPR036086">
    <property type="entry name" value="ParB/Sulfiredoxin_sf"/>
</dbReference>
<dbReference type="Pfam" id="PF17762">
    <property type="entry name" value="HTH_ParB"/>
    <property type="match status" value="1"/>
</dbReference>
<dbReference type="InterPro" id="IPR057240">
    <property type="entry name" value="ParB_dimer_C"/>
</dbReference>
<dbReference type="KEGG" id="mff:MFFC18_17040"/>
<dbReference type="InterPro" id="IPR050336">
    <property type="entry name" value="Chromosome_partition/occlusion"/>
</dbReference>
<accession>A0A5B9P6E4</accession>
<dbReference type="InterPro" id="IPR003115">
    <property type="entry name" value="ParB_N"/>
</dbReference>
<dbReference type="GO" id="GO:0045881">
    <property type="term" value="P:positive regulation of sporulation resulting in formation of a cellular spore"/>
    <property type="evidence" value="ECO:0007669"/>
    <property type="project" value="TreeGrafter"/>
</dbReference>
<dbReference type="EMBL" id="CP042912">
    <property type="protein sequence ID" value="QEG21844.1"/>
    <property type="molecule type" value="Genomic_DNA"/>
</dbReference>
<evidence type="ECO:0000313" key="6">
    <source>
        <dbReference type="Proteomes" id="UP000322214"/>
    </source>
</evidence>
<evidence type="ECO:0000256" key="1">
    <source>
        <dbReference type="ARBA" id="ARBA00006295"/>
    </source>
</evidence>
<dbReference type="SUPFAM" id="SSF110849">
    <property type="entry name" value="ParB/Sulfiredoxin"/>
    <property type="match status" value="1"/>
</dbReference>
<dbReference type="Gene3D" id="1.10.10.2830">
    <property type="match status" value="1"/>
</dbReference>
<evidence type="ECO:0000256" key="3">
    <source>
        <dbReference type="ARBA" id="ARBA00023125"/>
    </source>
</evidence>
<name>A0A5B9P6E4_9BACT</name>
<dbReference type="FunFam" id="3.90.1530.30:FF:000001">
    <property type="entry name" value="Chromosome partitioning protein ParB"/>
    <property type="match status" value="1"/>
</dbReference>
<dbReference type="Pfam" id="PF23552">
    <property type="entry name" value="ParB_C"/>
    <property type="match status" value="1"/>
</dbReference>
<gene>
    <name evidence="5" type="primary">parB</name>
    <name evidence="5" type="ORF">MFFC18_17040</name>
</gene>
<evidence type="ECO:0000313" key="5">
    <source>
        <dbReference type="EMBL" id="QEG21844.1"/>
    </source>
</evidence>
<dbReference type="GO" id="GO:0007059">
    <property type="term" value="P:chromosome segregation"/>
    <property type="evidence" value="ECO:0007669"/>
    <property type="project" value="UniProtKB-KW"/>
</dbReference>
<dbReference type="InterPro" id="IPR004437">
    <property type="entry name" value="ParB/RepB/Spo0J"/>
</dbReference>
<dbReference type="CDD" id="cd16393">
    <property type="entry name" value="SPO0J_N"/>
    <property type="match status" value="1"/>
</dbReference>